<dbReference type="AlphaFoldDB" id="A0A562HZ68"/>
<keyword evidence="3 6" id="KW-0694">RNA-binding</keyword>
<dbReference type="PROSITE" id="PS01169">
    <property type="entry name" value="RIBOSOMAL_L21"/>
    <property type="match status" value="1"/>
</dbReference>
<dbReference type="NCBIfam" id="TIGR00061">
    <property type="entry name" value="L21"/>
    <property type="match status" value="1"/>
</dbReference>
<dbReference type="PANTHER" id="PTHR21349:SF0">
    <property type="entry name" value="LARGE RIBOSOMAL SUBUNIT PROTEIN BL21M"/>
    <property type="match status" value="1"/>
</dbReference>
<evidence type="ECO:0000313" key="8">
    <source>
        <dbReference type="EMBL" id="TWH64069.1"/>
    </source>
</evidence>
<keyword evidence="5 6" id="KW-0687">Ribonucleoprotein</keyword>
<keyword evidence="9" id="KW-1185">Reference proteome</keyword>
<accession>A0A562HZ68</accession>
<evidence type="ECO:0000256" key="1">
    <source>
        <dbReference type="ARBA" id="ARBA00008563"/>
    </source>
</evidence>
<reference evidence="8 9" key="1">
    <citation type="submission" date="2019-07" db="EMBL/GenBank/DDBJ databases">
        <title>Genomic Encyclopedia of Type Strains, Phase I: the one thousand microbial genomes (KMG-I) project.</title>
        <authorList>
            <person name="Kyrpides N."/>
        </authorList>
    </citation>
    <scope>NUCLEOTIDE SEQUENCE [LARGE SCALE GENOMIC DNA]</scope>
    <source>
        <strain evidence="8 9">DSM 375</strain>
    </source>
</reference>
<dbReference type="InterPro" id="IPR001787">
    <property type="entry name" value="Ribosomal_bL21"/>
</dbReference>
<dbReference type="GO" id="GO:0019843">
    <property type="term" value="F:rRNA binding"/>
    <property type="evidence" value="ECO:0007669"/>
    <property type="project" value="UniProtKB-UniRule"/>
</dbReference>
<gene>
    <name evidence="6" type="primary">rplU</name>
    <name evidence="8" type="ORF">LX59_02901</name>
</gene>
<comment type="caution">
    <text evidence="8">The sequence shown here is derived from an EMBL/GenBank/DDBJ whole genome shotgun (WGS) entry which is preliminary data.</text>
</comment>
<dbReference type="EMBL" id="VLKG01000014">
    <property type="protein sequence ID" value="TWH64069.1"/>
    <property type="molecule type" value="Genomic_DNA"/>
</dbReference>
<evidence type="ECO:0000256" key="6">
    <source>
        <dbReference type="HAMAP-Rule" id="MF_01363"/>
    </source>
</evidence>
<comment type="subunit">
    <text evidence="6">Part of the 50S ribosomal subunit. Contacts protein L20.</text>
</comment>
<comment type="similarity">
    <text evidence="1 6 7">Belongs to the bacterial ribosomal protein bL21 family.</text>
</comment>
<sequence length="123" mass="13842">MPAAKDTEKALGEQDERRQIMYAVIVTGGKQYKVAEGEYLKIEKLEVATGESVTFDRVLLIGNGDEVSIGAPVVEGAKVTAEVIAQGRHDKVRIIKFRRRKHHMKRQGHRQWFTEVKITGIQA</sequence>
<dbReference type="GO" id="GO:0005840">
    <property type="term" value="C:ribosome"/>
    <property type="evidence" value="ECO:0007669"/>
    <property type="project" value="UniProtKB-KW"/>
</dbReference>
<dbReference type="GO" id="GO:0005737">
    <property type="term" value="C:cytoplasm"/>
    <property type="evidence" value="ECO:0007669"/>
    <property type="project" value="UniProtKB-ARBA"/>
</dbReference>
<dbReference type="InterPro" id="IPR018258">
    <property type="entry name" value="Ribosomal_bL21_CS"/>
</dbReference>
<proteinExistence type="inferred from homology"/>
<organism evidence="8 9">
    <name type="scientific">Azomonas agilis</name>
    <dbReference type="NCBI Taxonomy" id="116849"/>
    <lineage>
        <taxon>Bacteria</taxon>
        <taxon>Pseudomonadati</taxon>
        <taxon>Pseudomonadota</taxon>
        <taxon>Gammaproteobacteria</taxon>
        <taxon>Pseudomonadales</taxon>
        <taxon>Pseudomonadaceae</taxon>
        <taxon>Azomonas</taxon>
    </lineage>
</organism>
<comment type="function">
    <text evidence="6 7">This protein binds to 23S rRNA in the presence of protein L20.</text>
</comment>
<dbReference type="InterPro" id="IPR028909">
    <property type="entry name" value="bL21-like"/>
</dbReference>
<evidence type="ECO:0000256" key="5">
    <source>
        <dbReference type="ARBA" id="ARBA00023274"/>
    </source>
</evidence>
<dbReference type="GO" id="GO:1990904">
    <property type="term" value="C:ribonucleoprotein complex"/>
    <property type="evidence" value="ECO:0007669"/>
    <property type="project" value="UniProtKB-KW"/>
</dbReference>
<name>A0A562HZ68_9GAMM</name>
<dbReference type="GO" id="GO:0003735">
    <property type="term" value="F:structural constituent of ribosome"/>
    <property type="evidence" value="ECO:0007669"/>
    <property type="project" value="InterPro"/>
</dbReference>
<dbReference type="Proteomes" id="UP000319627">
    <property type="component" value="Unassembled WGS sequence"/>
</dbReference>
<dbReference type="Pfam" id="PF00829">
    <property type="entry name" value="Ribosomal_L21p"/>
    <property type="match status" value="1"/>
</dbReference>
<evidence type="ECO:0000313" key="9">
    <source>
        <dbReference type="Proteomes" id="UP000319627"/>
    </source>
</evidence>
<evidence type="ECO:0000256" key="7">
    <source>
        <dbReference type="RuleBase" id="RU000562"/>
    </source>
</evidence>
<dbReference type="PANTHER" id="PTHR21349">
    <property type="entry name" value="50S RIBOSOMAL PROTEIN L21"/>
    <property type="match status" value="1"/>
</dbReference>
<evidence type="ECO:0000256" key="2">
    <source>
        <dbReference type="ARBA" id="ARBA00022730"/>
    </source>
</evidence>
<dbReference type="HAMAP" id="MF_01363">
    <property type="entry name" value="Ribosomal_bL21"/>
    <property type="match status" value="1"/>
</dbReference>
<evidence type="ECO:0000256" key="4">
    <source>
        <dbReference type="ARBA" id="ARBA00022980"/>
    </source>
</evidence>
<evidence type="ECO:0000256" key="3">
    <source>
        <dbReference type="ARBA" id="ARBA00022884"/>
    </source>
</evidence>
<keyword evidence="2 6" id="KW-0699">rRNA-binding</keyword>
<dbReference type="SUPFAM" id="SSF141091">
    <property type="entry name" value="L21p-like"/>
    <property type="match status" value="1"/>
</dbReference>
<dbReference type="GO" id="GO:0006412">
    <property type="term" value="P:translation"/>
    <property type="evidence" value="ECO:0007669"/>
    <property type="project" value="UniProtKB-UniRule"/>
</dbReference>
<keyword evidence="4 6" id="KW-0689">Ribosomal protein</keyword>
<protein>
    <recommendedName>
        <fullName evidence="6">Large ribosomal subunit protein bL21</fullName>
    </recommendedName>
</protein>
<dbReference type="InterPro" id="IPR036164">
    <property type="entry name" value="bL21-like_sf"/>
</dbReference>